<dbReference type="GO" id="GO:0051536">
    <property type="term" value="F:iron-sulfur cluster binding"/>
    <property type="evidence" value="ECO:0007669"/>
    <property type="project" value="UniProtKB-KW"/>
</dbReference>
<evidence type="ECO:0000256" key="4">
    <source>
        <dbReference type="ARBA" id="ARBA00023004"/>
    </source>
</evidence>
<dbReference type="Gene3D" id="3.40.50.11860">
    <property type="entry name" value="Diphthamide synthesis DPH1/DPH2 domain 3"/>
    <property type="match status" value="1"/>
</dbReference>
<dbReference type="InterPro" id="IPR042263">
    <property type="entry name" value="DPH1/DPH2_1"/>
</dbReference>
<keyword evidence="5" id="KW-0411">Iron-sulfur</keyword>
<dbReference type="AlphaFoldDB" id="A0A1R1PDX7"/>
<reference evidence="7" key="1">
    <citation type="submission" date="2017-01" db="EMBL/GenBank/DDBJ databases">
        <authorList>
            <person name="Wang Y."/>
            <person name="White M."/>
            <person name="Kvist S."/>
            <person name="Moncalvo J.-M."/>
        </authorList>
    </citation>
    <scope>NUCLEOTIDE SEQUENCE [LARGE SCALE GENOMIC DNA]</scope>
    <source>
        <strain evidence="7">COL-18-3</strain>
    </source>
</reference>
<protein>
    <submittedName>
        <fullName evidence="6">Diphthamide biosynthesis protein 2</fullName>
    </submittedName>
</protein>
<gene>
    <name evidence="6" type="ORF">AX774_g7392</name>
</gene>
<evidence type="ECO:0000313" key="6">
    <source>
        <dbReference type="EMBL" id="OMH79200.1"/>
    </source>
</evidence>
<comment type="caution">
    <text evidence="6">The sequence shown here is derived from an EMBL/GenBank/DDBJ whole genome shotgun (WGS) entry which is preliminary data.</text>
</comment>
<name>A0A1R1PDX7_ZANCU</name>
<dbReference type="OrthoDB" id="449241at2759"/>
<sequence>MDPRIKKYEIEEIKDLIKKYGYKRVGIQLPVEFIKDSVFISEQLKEVAEQVAIIMEEHETTTTYCCVDEITGQHYDCELIVQYGNKSCCSARKLQQPVSVFYVFPKIAVSEETKNQIMHKVKTVKEKEIVLMGDYGYEDLLQQLEEEFVDQKGAGGEFPDIVVEYKTLKDRYYIPKEMEEAIDSTSGPEKVKAIKECIVFIGTENSLALYNTMLKHCSSTIFLIDIGKSLSKNGGEILLENIDTLKSKIIQKRYHKVQKIGKERRQQAMYSSSMINRIGILVTKFSERQNEMVKYLKRQIAIANKENCETNGQDDGYKIKEYVLFIGNPTVEKLGNFYSDIDAFVIVGCQYSFDIANNTKLFDKPILLPYEMLAAIRPEVFSPSEYIEDSELVLAKPYNEPSRVNGEAEVDEQEFERQLTINGHKELIKTEYFVNRPSFRGLDVDAEASEPSVAEHGRFGVARGYDHEL</sequence>
<dbReference type="Proteomes" id="UP000188320">
    <property type="component" value="Unassembled WGS sequence"/>
</dbReference>
<dbReference type="NCBIfam" id="TIGR00322">
    <property type="entry name" value="diphth2_R"/>
    <property type="match status" value="1"/>
</dbReference>
<dbReference type="GO" id="GO:0090560">
    <property type="term" value="F:2-(3-amino-3-carboxypropyl)histidine synthase activity"/>
    <property type="evidence" value="ECO:0007669"/>
    <property type="project" value="InterPro"/>
</dbReference>
<keyword evidence="4" id="KW-0408">Iron</keyword>
<dbReference type="PANTHER" id="PTHR10762">
    <property type="entry name" value="DIPHTHAMIDE BIOSYNTHESIS PROTEIN"/>
    <property type="match status" value="1"/>
</dbReference>
<dbReference type="Gene3D" id="3.40.50.11840">
    <property type="entry name" value="Diphthamide synthesis DPH1/DPH2 domain 1"/>
    <property type="match status" value="1"/>
</dbReference>
<accession>A0A1R1PDX7</accession>
<evidence type="ECO:0000256" key="5">
    <source>
        <dbReference type="ARBA" id="ARBA00023014"/>
    </source>
</evidence>
<dbReference type="UniPathway" id="UPA00559"/>
<evidence type="ECO:0000256" key="3">
    <source>
        <dbReference type="ARBA" id="ARBA00022723"/>
    </source>
</evidence>
<dbReference type="GO" id="GO:0046872">
    <property type="term" value="F:metal ion binding"/>
    <property type="evidence" value="ECO:0007669"/>
    <property type="project" value="UniProtKB-KW"/>
</dbReference>
<keyword evidence="7" id="KW-1185">Reference proteome</keyword>
<dbReference type="InterPro" id="IPR016435">
    <property type="entry name" value="DPH1/DPH2"/>
</dbReference>
<dbReference type="GO" id="GO:0017183">
    <property type="term" value="P:protein histidyl modification to diphthamide"/>
    <property type="evidence" value="ECO:0007669"/>
    <property type="project" value="UniProtKB-UniPathway"/>
</dbReference>
<keyword evidence="3" id="KW-0479">Metal-binding</keyword>
<dbReference type="InterPro" id="IPR042265">
    <property type="entry name" value="DPH1/DPH2_3"/>
</dbReference>
<dbReference type="Pfam" id="PF01866">
    <property type="entry name" value="Diphthamide_syn"/>
    <property type="match status" value="1"/>
</dbReference>
<evidence type="ECO:0000313" key="7">
    <source>
        <dbReference type="Proteomes" id="UP000188320"/>
    </source>
</evidence>
<organism evidence="6 7">
    <name type="scientific">Zancudomyces culisetae</name>
    <name type="common">Gut fungus</name>
    <name type="synonym">Smittium culisetae</name>
    <dbReference type="NCBI Taxonomy" id="1213189"/>
    <lineage>
        <taxon>Eukaryota</taxon>
        <taxon>Fungi</taxon>
        <taxon>Fungi incertae sedis</taxon>
        <taxon>Zoopagomycota</taxon>
        <taxon>Kickxellomycotina</taxon>
        <taxon>Harpellomycetes</taxon>
        <taxon>Harpellales</taxon>
        <taxon>Legeriomycetaceae</taxon>
        <taxon>Zancudomyces</taxon>
    </lineage>
</organism>
<proteinExistence type="predicted"/>
<evidence type="ECO:0000256" key="1">
    <source>
        <dbReference type="ARBA" id="ARBA00001966"/>
    </source>
</evidence>
<evidence type="ECO:0000256" key="2">
    <source>
        <dbReference type="ARBA" id="ARBA00005156"/>
    </source>
</evidence>
<comment type="pathway">
    <text evidence="2">Protein modification; peptidyl-diphthamide biosynthesis.</text>
</comment>
<dbReference type="EMBL" id="LSSK01001638">
    <property type="protein sequence ID" value="OMH79200.1"/>
    <property type="molecule type" value="Genomic_DNA"/>
</dbReference>
<comment type="cofactor">
    <cofactor evidence="1">
        <name>[4Fe-4S] cluster</name>
        <dbReference type="ChEBI" id="CHEBI:49883"/>
    </cofactor>
</comment>
<dbReference type="SFLD" id="SFLDS00032">
    <property type="entry name" value="Radical_SAM_3-amino-3-carboxyp"/>
    <property type="match status" value="1"/>
</dbReference>
<dbReference type="PANTHER" id="PTHR10762:SF2">
    <property type="entry name" value="2-(3-AMINO-3-CARBOXYPROPYL)HISTIDINE SYNTHASE SUBUNIT 2"/>
    <property type="match status" value="1"/>
</dbReference>